<gene>
    <name evidence="2" type="ORF">TSAR_000645</name>
</gene>
<dbReference type="AlphaFoldDB" id="A0A232ES16"/>
<sequence length="163" mass="18397">MHAIAEAAAPRKYAKNEGPEKAASSVPPRLIKRVPNANYGLAKISHWALDNGLVINATKTQAMWVSSRGFISRIILDDTVITPCSSLKILGVVIDSTLSWREQCNIMARKCFAALSRLRKCRSYLTKDTRFLLIKTLIFPYLDYWASAFLDLLKKLILQLVTW</sequence>
<dbReference type="PANTHER" id="PTHR33332">
    <property type="entry name" value="REVERSE TRANSCRIPTASE DOMAIN-CONTAINING PROTEIN"/>
    <property type="match status" value="1"/>
</dbReference>
<protein>
    <recommendedName>
        <fullName evidence="4">Reverse transcriptase domain-containing protein</fullName>
    </recommendedName>
</protein>
<dbReference type="STRING" id="543379.A0A232ES16"/>
<feature type="region of interest" description="Disordered" evidence="1">
    <location>
        <begin position="1"/>
        <end position="27"/>
    </location>
</feature>
<organism evidence="2 3">
    <name type="scientific">Trichomalopsis sarcophagae</name>
    <dbReference type="NCBI Taxonomy" id="543379"/>
    <lineage>
        <taxon>Eukaryota</taxon>
        <taxon>Metazoa</taxon>
        <taxon>Ecdysozoa</taxon>
        <taxon>Arthropoda</taxon>
        <taxon>Hexapoda</taxon>
        <taxon>Insecta</taxon>
        <taxon>Pterygota</taxon>
        <taxon>Neoptera</taxon>
        <taxon>Endopterygota</taxon>
        <taxon>Hymenoptera</taxon>
        <taxon>Apocrita</taxon>
        <taxon>Proctotrupomorpha</taxon>
        <taxon>Chalcidoidea</taxon>
        <taxon>Pteromalidae</taxon>
        <taxon>Pteromalinae</taxon>
        <taxon>Trichomalopsis</taxon>
    </lineage>
</organism>
<dbReference type="Proteomes" id="UP000215335">
    <property type="component" value="Unassembled WGS sequence"/>
</dbReference>
<evidence type="ECO:0000256" key="1">
    <source>
        <dbReference type="SAM" id="MobiDB-lite"/>
    </source>
</evidence>
<proteinExistence type="predicted"/>
<evidence type="ECO:0000313" key="2">
    <source>
        <dbReference type="EMBL" id="OXU21145.1"/>
    </source>
</evidence>
<evidence type="ECO:0000313" key="3">
    <source>
        <dbReference type="Proteomes" id="UP000215335"/>
    </source>
</evidence>
<accession>A0A232ES16</accession>
<comment type="caution">
    <text evidence="2">The sequence shown here is derived from an EMBL/GenBank/DDBJ whole genome shotgun (WGS) entry which is preliminary data.</text>
</comment>
<dbReference type="EMBL" id="NNAY01002521">
    <property type="protein sequence ID" value="OXU21145.1"/>
    <property type="molecule type" value="Genomic_DNA"/>
</dbReference>
<keyword evidence="3" id="KW-1185">Reference proteome</keyword>
<name>A0A232ES16_9HYME</name>
<reference evidence="2 3" key="1">
    <citation type="journal article" date="2017" name="Curr. Biol.">
        <title>The Evolution of Venom by Co-option of Single-Copy Genes.</title>
        <authorList>
            <person name="Martinson E.O."/>
            <person name="Mrinalini"/>
            <person name="Kelkar Y.D."/>
            <person name="Chang C.H."/>
            <person name="Werren J.H."/>
        </authorList>
    </citation>
    <scope>NUCLEOTIDE SEQUENCE [LARGE SCALE GENOMIC DNA]</scope>
    <source>
        <strain evidence="2 3">Alberta</strain>
        <tissue evidence="2">Whole body</tissue>
    </source>
</reference>
<evidence type="ECO:0008006" key="4">
    <source>
        <dbReference type="Google" id="ProtNLM"/>
    </source>
</evidence>